<feature type="domain" description="RNA 2-O ribose methyltransferase substrate binding" evidence="4">
    <location>
        <begin position="31"/>
        <end position="100"/>
    </location>
</feature>
<dbReference type="InterPro" id="IPR029064">
    <property type="entry name" value="Ribosomal_eL30-like_sf"/>
</dbReference>
<evidence type="ECO:0000313" key="6">
    <source>
        <dbReference type="Proteomes" id="UP001597285"/>
    </source>
</evidence>
<dbReference type="GO" id="GO:0008168">
    <property type="term" value="F:methyltransferase activity"/>
    <property type="evidence" value="ECO:0007669"/>
    <property type="project" value="UniProtKB-KW"/>
</dbReference>
<dbReference type="InterPro" id="IPR013123">
    <property type="entry name" value="SpoU_subst-bd"/>
</dbReference>
<accession>A0ABW4NPE9</accession>
<dbReference type="CDD" id="cd18095">
    <property type="entry name" value="SpoU-like_rRNA-MTase"/>
    <property type="match status" value="1"/>
</dbReference>
<dbReference type="InterPro" id="IPR053888">
    <property type="entry name" value="MRM3-like_sub_bind"/>
</dbReference>
<organism evidence="5 6">
    <name type="scientific">Carnobacterium antarcticum</name>
    <dbReference type="NCBI Taxonomy" id="2126436"/>
    <lineage>
        <taxon>Bacteria</taxon>
        <taxon>Bacillati</taxon>
        <taxon>Bacillota</taxon>
        <taxon>Bacilli</taxon>
        <taxon>Lactobacillales</taxon>
        <taxon>Carnobacteriaceae</taxon>
        <taxon>Carnobacterium</taxon>
    </lineage>
</organism>
<dbReference type="InterPro" id="IPR001537">
    <property type="entry name" value="SpoU_MeTrfase"/>
</dbReference>
<reference evidence="6" key="1">
    <citation type="journal article" date="2019" name="Int. J. Syst. Evol. Microbiol.">
        <title>The Global Catalogue of Microorganisms (GCM) 10K type strain sequencing project: providing services to taxonomists for standard genome sequencing and annotation.</title>
        <authorList>
            <consortium name="The Broad Institute Genomics Platform"/>
            <consortium name="The Broad Institute Genome Sequencing Center for Infectious Disease"/>
            <person name="Wu L."/>
            <person name="Ma J."/>
        </authorList>
    </citation>
    <scope>NUCLEOTIDE SEQUENCE [LARGE SCALE GENOMIC DNA]</scope>
    <source>
        <strain evidence="6">KCTC 42143</strain>
    </source>
</reference>
<dbReference type="SUPFAM" id="SSF75217">
    <property type="entry name" value="alpha/beta knot"/>
    <property type="match status" value="1"/>
</dbReference>
<evidence type="ECO:0000256" key="3">
    <source>
        <dbReference type="ARBA" id="ARBA00022679"/>
    </source>
</evidence>
<dbReference type="PANTHER" id="PTHR43191:SF2">
    <property type="entry name" value="RRNA METHYLTRANSFERASE 3, MITOCHONDRIAL"/>
    <property type="match status" value="1"/>
</dbReference>
<dbReference type="RefSeq" id="WP_058920059.1">
    <property type="nucleotide sequence ID" value="NZ_JBHSQC010000006.1"/>
</dbReference>
<dbReference type="InterPro" id="IPR051259">
    <property type="entry name" value="rRNA_Methyltransferase"/>
</dbReference>
<protein>
    <submittedName>
        <fullName evidence="5">TrmH family RNA methyltransferase</fullName>
    </submittedName>
</protein>
<dbReference type="Proteomes" id="UP001597285">
    <property type="component" value="Unassembled WGS sequence"/>
</dbReference>
<dbReference type="Pfam" id="PF00588">
    <property type="entry name" value="SpoU_methylase"/>
    <property type="match status" value="1"/>
</dbReference>
<evidence type="ECO:0000259" key="4">
    <source>
        <dbReference type="SMART" id="SM00967"/>
    </source>
</evidence>
<proteinExistence type="inferred from homology"/>
<dbReference type="GO" id="GO:0032259">
    <property type="term" value="P:methylation"/>
    <property type="evidence" value="ECO:0007669"/>
    <property type="project" value="UniProtKB-KW"/>
</dbReference>
<sequence>MEKILSTKNERVKQWKKLQTKKGREKSGAYLIEGFHLIDEALKNQATILELIISETSKETEAVNFPQEKTFMVSNEISKQLSETETPQGIFAVVQKELLTNAPMLEKPYLFLDNVQDPGNLGTMVRTADAAGFGGVVLGKGTVDLYNSKVIRSMQGSHFHLPIYQGDLLEWFSLFQKNGFPVYGTELNKDAAAYQDIPAQKVFALVMGNEGNGMARELLDKTTQNVYIPIKGQAESLNVAVAAGILMFALSDRL</sequence>
<comment type="caution">
    <text evidence="5">The sequence shown here is derived from an EMBL/GenBank/DDBJ whole genome shotgun (WGS) entry which is preliminary data.</text>
</comment>
<dbReference type="InterPro" id="IPR029028">
    <property type="entry name" value="Alpha/beta_knot_MTases"/>
</dbReference>
<keyword evidence="3" id="KW-0808">Transferase</keyword>
<dbReference type="Gene3D" id="3.30.1330.30">
    <property type="match status" value="1"/>
</dbReference>
<dbReference type="PANTHER" id="PTHR43191">
    <property type="entry name" value="RRNA METHYLTRANSFERASE 3"/>
    <property type="match status" value="1"/>
</dbReference>
<dbReference type="Gene3D" id="3.40.1280.10">
    <property type="match status" value="1"/>
</dbReference>
<dbReference type="SUPFAM" id="SSF55315">
    <property type="entry name" value="L30e-like"/>
    <property type="match status" value="1"/>
</dbReference>
<evidence type="ECO:0000313" key="5">
    <source>
        <dbReference type="EMBL" id="MFD1800136.1"/>
    </source>
</evidence>
<keyword evidence="6" id="KW-1185">Reference proteome</keyword>
<dbReference type="SMART" id="SM00967">
    <property type="entry name" value="SpoU_sub_bind"/>
    <property type="match status" value="1"/>
</dbReference>
<name>A0ABW4NPE9_9LACT</name>
<dbReference type="Pfam" id="PF22435">
    <property type="entry name" value="MRM3-like_sub_bind"/>
    <property type="match status" value="1"/>
</dbReference>
<dbReference type="InterPro" id="IPR029026">
    <property type="entry name" value="tRNA_m1G_MTases_N"/>
</dbReference>
<keyword evidence="2 5" id="KW-0489">Methyltransferase</keyword>
<evidence type="ECO:0000256" key="2">
    <source>
        <dbReference type="ARBA" id="ARBA00022603"/>
    </source>
</evidence>
<comment type="similarity">
    <text evidence="1">Belongs to the class IV-like SAM-binding methyltransferase superfamily. RNA methyltransferase TrmH family.</text>
</comment>
<dbReference type="EMBL" id="JBHUFF010000018">
    <property type="protein sequence ID" value="MFD1800136.1"/>
    <property type="molecule type" value="Genomic_DNA"/>
</dbReference>
<gene>
    <name evidence="5" type="ORF">ACFSBK_09800</name>
</gene>
<evidence type="ECO:0000256" key="1">
    <source>
        <dbReference type="ARBA" id="ARBA00007228"/>
    </source>
</evidence>